<dbReference type="AlphaFoldDB" id="A0A8F5BUR2"/>
<evidence type="ECO:0000259" key="1">
    <source>
        <dbReference type="Pfam" id="PF05050"/>
    </source>
</evidence>
<dbReference type="PANTHER" id="PTHR34203:SF15">
    <property type="entry name" value="SLL1173 PROTEIN"/>
    <property type="match status" value="1"/>
</dbReference>
<dbReference type="Proteomes" id="UP000693941">
    <property type="component" value="Chromosome"/>
</dbReference>
<evidence type="ECO:0000313" key="3">
    <source>
        <dbReference type="Proteomes" id="UP000693941"/>
    </source>
</evidence>
<evidence type="ECO:0000313" key="2">
    <source>
        <dbReference type="EMBL" id="QXJ31863.1"/>
    </source>
</evidence>
<dbReference type="RefSeq" id="WP_218261516.1">
    <property type="nucleotide sequence ID" value="NZ_CP077715.1"/>
</dbReference>
<name>A0A8F5BUR2_9CREN</name>
<dbReference type="Pfam" id="PF05050">
    <property type="entry name" value="Methyltransf_21"/>
    <property type="match status" value="1"/>
</dbReference>
<dbReference type="GeneID" id="65560024"/>
<dbReference type="NCBIfam" id="TIGR01444">
    <property type="entry name" value="fkbM_fam"/>
    <property type="match status" value="1"/>
</dbReference>
<reference evidence="2" key="1">
    <citation type="journal article" date="2021" name="Environ. Microbiol.">
        <title>New insights into the diversity and evolution of the archaeal mobilome from three complete genomes of Saccharolobus shibatae.</title>
        <authorList>
            <person name="Medvedeva S."/>
            <person name="Brandt D."/>
            <person name="Cvirkaite-Krupovic V."/>
            <person name="Liu Y."/>
            <person name="Severinov K."/>
            <person name="Ishino S."/>
            <person name="Ishino Y."/>
            <person name="Prangishvili D."/>
            <person name="Kalinowski J."/>
            <person name="Krupovic M."/>
        </authorList>
    </citation>
    <scope>NUCLEOTIDE SEQUENCE</scope>
    <source>
        <strain evidence="2">BEU9</strain>
    </source>
</reference>
<organism evidence="2 3">
    <name type="scientific">Saccharolobus shibatae</name>
    <dbReference type="NCBI Taxonomy" id="2286"/>
    <lineage>
        <taxon>Archaea</taxon>
        <taxon>Thermoproteota</taxon>
        <taxon>Thermoprotei</taxon>
        <taxon>Sulfolobales</taxon>
        <taxon>Sulfolobaceae</taxon>
        <taxon>Saccharolobus</taxon>
    </lineage>
</organism>
<sequence length="294" mass="34648">MLKETLSKINVYMDWFLTLKKAYKNYLKVACDLLSNEEETEVILRLNNDKFVWPKLYVKNYAIAINSRFLPDANPIFNVKDNFMEFTINGRRFRIYGFLSNGHIYNEFIDFEYKKLNFKNKVVIDIGANIGDTAIYFAINGARMVYAIEPMPKLFEYLTKNIEYNHINNIIPLNFVISNNENIIKLPNIDVGLDASINSFKDGSVSVKSKRLKTLIEEYGLDNIALKIDCEGCEYDAIFSLDYITFKKIDQIMLEYHYGYYELVRYLTEKGFKVEYTNHKKYKNLRIGFLYAFR</sequence>
<feature type="domain" description="Methyltransferase FkbM" evidence="1">
    <location>
        <begin position="125"/>
        <end position="273"/>
    </location>
</feature>
<dbReference type="PANTHER" id="PTHR34203">
    <property type="entry name" value="METHYLTRANSFERASE, FKBM FAMILY PROTEIN"/>
    <property type="match status" value="1"/>
</dbReference>
<dbReference type="InterPro" id="IPR006342">
    <property type="entry name" value="FkbM_mtfrase"/>
</dbReference>
<gene>
    <name evidence="2" type="ORF">J5U21_01514</name>
</gene>
<dbReference type="CDD" id="cd02440">
    <property type="entry name" value="AdoMet_MTases"/>
    <property type="match status" value="1"/>
</dbReference>
<accession>A0A8F5BUR2</accession>
<dbReference type="InterPro" id="IPR052514">
    <property type="entry name" value="SAM-dependent_MTase"/>
</dbReference>
<dbReference type="EMBL" id="CP077715">
    <property type="protein sequence ID" value="QXJ31863.1"/>
    <property type="molecule type" value="Genomic_DNA"/>
</dbReference>
<proteinExistence type="predicted"/>
<protein>
    <recommendedName>
        <fullName evidence="1">Methyltransferase FkbM domain-containing protein</fullName>
    </recommendedName>
</protein>